<dbReference type="GO" id="GO:0006298">
    <property type="term" value="P:mismatch repair"/>
    <property type="evidence" value="ECO:0007669"/>
    <property type="project" value="InterPro"/>
</dbReference>
<evidence type="ECO:0000313" key="6">
    <source>
        <dbReference type="EMBL" id="KTE89731.1"/>
    </source>
</evidence>
<keyword evidence="1" id="KW-0547">Nucleotide-binding</keyword>
<feature type="transmembrane region" description="Helical" evidence="4">
    <location>
        <begin position="67"/>
        <end position="85"/>
    </location>
</feature>
<dbReference type="InterPro" id="IPR000432">
    <property type="entry name" value="DNA_mismatch_repair_MutS_C"/>
</dbReference>
<dbReference type="RefSeq" id="WP_011460338.1">
    <property type="nucleotide sequence ID" value="NZ_LOCK01000061.1"/>
</dbReference>
<dbReference type="OrthoDB" id="9802448at2"/>
<feature type="domain" description="DNA mismatch repair proteins mutS family" evidence="5">
    <location>
        <begin position="440"/>
        <end position="619"/>
    </location>
</feature>
<feature type="transmembrane region" description="Helical" evidence="4">
    <location>
        <begin position="226"/>
        <end position="247"/>
    </location>
</feature>
<accession>A0A0W1JDM9</accession>
<comment type="caution">
    <text evidence="6">The sequence shown here is derived from an EMBL/GenBank/DDBJ whole genome shotgun (WGS) entry which is preliminary data.</text>
</comment>
<dbReference type="InterPro" id="IPR027417">
    <property type="entry name" value="P-loop_NTPase"/>
</dbReference>
<dbReference type="Pfam" id="PF00488">
    <property type="entry name" value="MutS_V"/>
    <property type="match status" value="1"/>
</dbReference>
<dbReference type="GO" id="GO:0005829">
    <property type="term" value="C:cytosol"/>
    <property type="evidence" value="ECO:0007669"/>
    <property type="project" value="TreeGrafter"/>
</dbReference>
<evidence type="ECO:0000259" key="5">
    <source>
        <dbReference type="SMART" id="SM00534"/>
    </source>
</evidence>
<evidence type="ECO:0000256" key="1">
    <source>
        <dbReference type="ARBA" id="ARBA00022741"/>
    </source>
</evidence>
<dbReference type="PANTHER" id="PTHR11361">
    <property type="entry name" value="DNA MISMATCH REPAIR PROTEIN MUTS FAMILY MEMBER"/>
    <property type="match status" value="1"/>
</dbReference>
<dbReference type="Gene3D" id="1.10.1420.10">
    <property type="match status" value="1"/>
</dbReference>
<name>A0A0W1JDM9_DESHA</name>
<evidence type="ECO:0000256" key="4">
    <source>
        <dbReference type="SAM" id="Phobius"/>
    </source>
</evidence>
<dbReference type="CDD" id="cd03283">
    <property type="entry name" value="ABC_MutS-like"/>
    <property type="match status" value="1"/>
</dbReference>
<dbReference type="SUPFAM" id="SSF52540">
    <property type="entry name" value="P-loop containing nucleoside triphosphate hydrolases"/>
    <property type="match status" value="1"/>
</dbReference>
<dbReference type="SMART" id="SM00534">
    <property type="entry name" value="MUTSac"/>
    <property type="match status" value="1"/>
</dbReference>
<protein>
    <submittedName>
        <fullName evidence="6">DNA mismatch repair protein</fullName>
    </submittedName>
</protein>
<dbReference type="PANTHER" id="PTHR11361:SF99">
    <property type="entry name" value="DNA MISMATCH REPAIR PROTEIN"/>
    <property type="match status" value="1"/>
</dbReference>
<dbReference type="GO" id="GO:0030983">
    <property type="term" value="F:mismatched DNA binding"/>
    <property type="evidence" value="ECO:0007669"/>
    <property type="project" value="InterPro"/>
</dbReference>
<dbReference type="EMBL" id="LOCK01000061">
    <property type="protein sequence ID" value="KTE89731.1"/>
    <property type="molecule type" value="Genomic_DNA"/>
</dbReference>
<proteinExistence type="predicted"/>
<dbReference type="Gene3D" id="3.40.50.300">
    <property type="entry name" value="P-loop containing nucleotide triphosphate hydrolases"/>
    <property type="match status" value="1"/>
</dbReference>
<dbReference type="GO" id="GO:0140664">
    <property type="term" value="F:ATP-dependent DNA damage sensor activity"/>
    <property type="evidence" value="ECO:0007669"/>
    <property type="project" value="InterPro"/>
</dbReference>
<dbReference type="InterPro" id="IPR045076">
    <property type="entry name" value="MutS"/>
</dbReference>
<reference evidence="6 7" key="1">
    <citation type="submission" date="2015-12" db="EMBL/GenBank/DDBJ databases">
        <title>Draft Genome Sequence of Desulfitobacterium hafniense Strain DH, a Sulfate-reducing Bacterium Isolated from Paddy Soils.</title>
        <authorList>
            <person name="Bao P."/>
            <person name="Zhang X."/>
            <person name="Li G."/>
        </authorList>
    </citation>
    <scope>NUCLEOTIDE SEQUENCE [LARGE SCALE GENOMIC DNA]</scope>
    <source>
        <strain evidence="6 7">DH</strain>
    </source>
</reference>
<organism evidence="6 7">
    <name type="scientific">Desulfitobacterium hafniense</name>
    <name type="common">Desulfitobacterium frappieri</name>
    <dbReference type="NCBI Taxonomy" id="49338"/>
    <lineage>
        <taxon>Bacteria</taxon>
        <taxon>Bacillati</taxon>
        <taxon>Bacillota</taxon>
        <taxon>Clostridia</taxon>
        <taxon>Eubacteriales</taxon>
        <taxon>Desulfitobacteriaceae</taxon>
        <taxon>Desulfitobacterium</taxon>
    </lineage>
</organism>
<dbReference type="AlphaFoldDB" id="A0A0W1JDM9"/>
<feature type="transmembrane region" description="Helical" evidence="4">
    <location>
        <begin position="43"/>
        <end position="61"/>
    </location>
</feature>
<keyword evidence="4" id="KW-0812">Transmembrane</keyword>
<sequence>MKNSFHKKTGRHSVKEPQIIYEKRKQAYEDLSKKQKRTANQLSNYRLFSFLLGFSVAVLLYLKVSGVLGIVVGILTLGVFLYLASRHRSVRTQLRYAEILTGLNQKGIQRLQGEWVKFKEQGVEFIEEKHPYAIDLDLFGQASIFQWINSAQTPLGRIALSEVLKTPAKNHEEILKRQEAIAELAQNLGWRQRFETEGIIASQQFQAVEPFIHWAKEREEAYLKPVLKLAVTVLPAITCIMGALYVFWSAVPWQVPGLLVAVQILLLQLYNKERSKVLAMVYKHEASLKTYADMLKQLEKKKFRTEELQKLQNILRDQEGRSAYKQIQKLSKIVERISNRDNAMFIFINILLLWDYHCMIALEEWKSKSGGLLRSWLEVIAKFEELSSLATIPFENPDWVVPEIVEKGNEQQRGIAARQMGHPLLTRKRVTNDFTLREPSGIALITGSNMSGKSTFLRTVGTNLLLAYTGAPVCAQKFRCSIVEIWTCMRVSDNLEQSISSFYAEILRIKQIVEAAEGNEPVFFLLDEIFKGTNSHDRHQGAIALIQQLQKKGALGLVSTHDLELGELERESKGRIKNYHFREYYQNKEIHFDYTLREGISTTRNALYLIRLAGIEIKED</sequence>
<keyword evidence="2" id="KW-0067">ATP-binding</keyword>
<dbReference type="Proteomes" id="UP000054623">
    <property type="component" value="Unassembled WGS sequence"/>
</dbReference>
<dbReference type="SUPFAM" id="SSF48334">
    <property type="entry name" value="DNA repair protein MutS, domain III"/>
    <property type="match status" value="1"/>
</dbReference>
<evidence type="ECO:0000256" key="3">
    <source>
        <dbReference type="ARBA" id="ARBA00023125"/>
    </source>
</evidence>
<evidence type="ECO:0000313" key="7">
    <source>
        <dbReference type="Proteomes" id="UP000054623"/>
    </source>
</evidence>
<keyword evidence="4" id="KW-1133">Transmembrane helix</keyword>
<dbReference type="InterPro" id="IPR036187">
    <property type="entry name" value="DNA_mismatch_repair_MutS_sf"/>
</dbReference>
<keyword evidence="4" id="KW-0472">Membrane</keyword>
<evidence type="ECO:0000256" key="2">
    <source>
        <dbReference type="ARBA" id="ARBA00022840"/>
    </source>
</evidence>
<dbReference type="GO" id="GO:0005524">
    <property type="term" value="F:ATP binding"/>
    <property type="evidence" value="ECO:0007669"/>
    <property type="project" value="UniProtKB-KW"/>
</dbReference>
<gene>
    <name evidence="6" type="ORF">AT727_10295</name>
</gene>
<keyword evidence="3" id="KW-0238">DNA-binding</keyword>